<protein>
    <recommendedName>
        <fullName evidence="2">Radical SAM core domain-containing protein</fullName>
    </recommendedName>
</protein>
<sequence length="140" mass="16124">LQKDLLDLCKEIKNAGKYISIDTNGTNPQSIVELLPYINRIALDMKGPLNNKRLAKITGNQINSNLIVETFKTVNNHEDIDFEIRTTYVGNLMKSNDIDKIISFLRKNQFRGSFVLQQYQYSEGVGEENKLKFQKPDHFT</sequence>
<dbReference type="SUPFAM" id="SSF102114">
    <property type="entry name" value="Radical SAM enzymes"/>
    <property type="match status" value="1"/>
</dbReference>
<gene>
    <name evidence="1" type="ORF">S01H4_28935</name>
</gene>
<organism evidence="1">
    <name type="scientific">marine sediment metagenome</name>
    <dbReference type="NCBI Taxonomy" id="412755"/>
    <lineage>
        <taxon>unclassified sequences</taxon>
        <taxon>metagenomes</taxon>
        <taxon>ecological metagenomes</taxon>
    </lineage>
</organism>
<dbReference type="Gene3D" id="3.20.20.70">
    <property type="entry name" value="Aldolase class I"/>
    <property type="match status" value="1"/>
</dbReference>
<dbReference type="InterPro" id="IPR058240">
    <property type="entry name" value="rSAM_sf"/>
</dbReference>
<reference evidence="1" key="1">
    <citation type="journal article" date="2014" name="Front. Microbiol.">
        <title>High frequency of phylogenetically diverse reductive dehalogenase-homologous genes in deep subseafloor sedimentary metagenomes.</title>
        <authorList>
            <person name="Kawai M."/>
            <person name="Futagami T."/>
            <person name="Toyoda A."/>
            <person name="Takaki Y."/>
            <person name="Nishi S."/>
            <person name="Hori S."/>
            <person name="Arai W."/>
            <person name="Tsubouchi T."/>
            <person name="Morono Y."/>
            <person name="Uchiyama I."/>
            <person name="Ito T."/>
            <person name="Fujiyama A."/>
            <person name="Inagaki F."/>
            <person name="Takami H."/>
        </authorList>
    </citation>
    <scope>NUCLEOTIDE SEQUENCE</scope>
    <source>
        <strain evidence="1">Expedition CK06-06</strain>
    </source>
</reference>
<name>X1A075_9ZZZZ</name>
<dbReference type="InterPro" id="IPR013785">
    <property type="entry name" value="Aldolase_TIM"/>
</dbReference>
<proteinExistence type="predicted"/>
<comment type="caution">
    <text evidence="1">The sequence shown here is derived from an EMBL/GenBank/DDBJ whole genome shotgun (WGS) entry which is preliminary data.</text>
</comment>
<evidence type="ECO:0000313" key="1">
    <source>
        <dbReference type="EMBL" id="GAG75490.1"/>
    </source>
</evidence>
<accession>X1A075</accession>
<dbReference type="AlphaFoldDB" id="X1A075"/>
<feature type="non-terminal residue" evidence="1">
    <location>
        <position position="1"/>
    </location>
</feature>
<feature type="non-terminal residue" evidence="1">
    <location>
        <position position="140"/>
    </location>
</feature>
<dbReference type="EMBL" id="BART01014557">
    <property type="protein sequence ID" value="GAG75490.1"/>
    <property type="molecule type" value="Genomic_DNA"/>
</dbReference>
<evidence type="ECO:0008006" key="2">
    <source>
        <dbReference type="Google" id="ProtNLM"/>
    </source>
</evidence>